<reference evidence="1" key="2">
    <citation type="submission" date="2021-04" db="EMBL/GenBank/DDBJ databases">
        <authorList>
            <person name="Gilroy R."/>
        </authorList>
    </citation>
    <scope>NUCLEOTIDE SEQUENCE</scope>
    <source>
        <strain evidence="1">Gambia16-930</strain>
    </source>
</reference>
<evidence type="ECO:0000313" key="1">
    <source>
        <dbReference type="EMBL" id="HIW88226.1"/>
    </source>
</evidence>
<gene>
    <name evidence="1" type="ORF">IAC47_08180</name>
</gene>
<reference evidence="1" key="1">
    <citation type="journal article" date="2021" name="PeerJ">
        <title>Extensive microbial diversity within the chicken gut microbiome revealed by metagenomics and culture.</title>
        <authorList>
            <person name="Gilroy R."/>
            <person name="Ravi A."/>
            <person name="Getino M."/>
            <person name="Pursley I."/>
            <person name="Horton D.L."/>
            <person name="Alikhan N.F."/>
            <person name="Baker D."/>
            <person name="Gharbi K."/>
            <person name="Hall N."/>
            <person name="Watson M."/>
            <person name="Adriaenssens E.M."/>
            <person name="Foster-Nyarko E."/>
            <person name="Jarju S."/>
            <person name="Secka A."/>
            <person name="Antonio M."/>
            <person name="Oren A."/>
            <person name="Chaudhuri R.R."/>
            <person name="La Ragione R."/>
            <person name="Hildebrand F."/>
            <person name="Pallen M.J."/>
        </authorList>
    </citation>
    <scope>NUCLEOTIDE SEQUENCE</scope>
    <source>
        <strain evidence="1">Gambia16-930</strain>
    </source>
</reference>
<name>A0A9D1RKE1_9BACT</name>
<protein>
    <submittedName>
        <fullName evidence="1">Uncharacterized protein</fullName>
    </submittedName>
</protein>
<dbReference type="EMBL" id="DXGG01000252">
    <property type="protein sequence ID" value="HIW88226.1"/>
    <property type="molecule type" value="Genomic_DNA"/>
</dbReference>
<proteinExistence type="predicted"/>
<accession>A0A9D1RKE1</accession>
<comment type="caution">
    <text evidence="1">The sequence shown here is derived from an EMBL/GenBank/DDBJ whole genome shotgun (WGS) entry which is preliminary data.</text>
</comment>
<organism evidence="1 2">
    <name type="scientific">Candidatus Onthomorpha intestinigallinarum</name>
    <dbReference type="NCBI Taxonomy" id="2840880"/>
    <lineage>
        <taxon>Bacteria</taxon>
        <taxon>Pseudomonadati</taxon>
        <taxon>Bacteroidota</taxon>
        <taxon>Bacteroidia</taxon>
        <taxon>Bacteroidales</taxon>
        <taxon>Candidatus Onthomorpha</taxon>
    </lineage>
</organism>
<sequence length="63" mass="7313">MSDFYSFDEQISLWEDDLTRQCGSDCTNENCPCNSVLVNVISYSMIQTVYSSIADERFEVWLN</sequence>
<dbReference type="Proteomes" id="UP000824267">
    <property type="component" value="Unassembled WGS sequence"/>
</dbReference>
<evidence type="ECO:0000313" key="2">
    <source>
        <dbReference type="Proteomes" id="UP000824267"/>
    </source>
</evidence>
<dbReference type="AlphaFoldDB" id="A0A9D1RKE1"/>